<evidence type="ECO:0000313" key="2">
    <source>
        <dbReference type="Proteomes" id="UP000008237"/>
    </source>
</evidence>
<feature type="non-terminal residue" evidence="1">
    <location>
        <position position="65"/>
    </location>
</feature>
<dbReference type="OMA" id="NFFFRGR"/>
<dbReference type="AlphaFoldDB" id="E2BRY7"/>
<dbReference type="EMBL" id="GL450105">
    <property type="protein sequence ID" value="EFN81543.1"/>
    <property type="molecule type" value="Genomic_DNA"/>
</dbReference>
<name>E2BRY7_HARSA</name>
<reference evidence="1 2" key="1">
    <citation type="journal article" date="2010" name="Science">
        <title>Genomic comparison of the ants Camponotus floridanus and Harpegnathos saltator.</title>
        <authorList>
            <person name="Bonasio R."/>
            <person name="Zhang G."/>
            <person name="Ye C."/>
            <person name="Mutti N.S."/>
            <person name="Fang X."/>
            <person name="Qin N."/>
            <person name="Donahue G."/>
            <person name="Yang P."/>
            <person name="Li Q."/>
            <person name="Li C."/>
            <person name="Zhang P."/>
            <person name="Huang Z."/>
            <person name="Berger S.L."/>
            <person name="Reinberg D."/>
            <person name="Wang J."/>
            <person name="Liebig J."/>
        </authorList>
    </citation>
    <scope>NUCLEOTIDE SEQUENCE [LARGE SCALE GENOMIC DNA]</scope>
    <source>
        <strain evidence="1 2">R22 G/1</strain>
    </source>
</reference>
<dbReference type="Gene3D" id="3.30.420.10">
    <property type="entry name" value="Ribonuclease H-like superfamily/Ribonuclease H"/>
    <property type="match status" value="1"/>
</dbReference>
<dbReference type="PANTHER" id="PTHR47326:SF1">
    <property type="entry name" value="HTH PSQ-TYPE DOMAIN-CONTAINING PROTEIN"/>
    <property type="match status" value="1"/>
</dbReference>
<feature type="non-terminal residue" evidence="1">
    <location>
        <position position="1"/>
    </location>
</feature>
<keyword evidence="2" id="KW-1185">Reference proteome</keyword>
<sequence>QVIPAIQDIAVEAFHNVWFQQVGAGAPAHFSLQARNILNDVFTDRWIGRKGTPRSPDLTPLDFFY</sequence>
<proteinExistence type="predicted"/>
<gene>
    <name evidence="1" type="ORF">EAI_12279</name>
</gene>
<evidence type="ECO:0000313" key="1">
    <source>
        <dbReference type="EMBL" id="EFN81543.1"/>
    </source>
</evidence>
<protein>
    <submittedName>
        <fullName evidence="1">Uncharacterized protein</fullName>
    </submittedName>
</protein>
<organism evidence="2">
    <name type="scientific">Harpegnathos saltator</name>
    <name type="common">Jerdon's jumping ant</name>
    <dbReference type="NCBI Taxonomy" id="610380"/>
    <lineage>
        <taxon>Eukaryota</taxon>
        <taxon>Metazoa</taxon>
        <taxon>Ecdysozoa</taxon>
        <taxon>Arthropoda</taxon>
        <taxon>Hexapoda</taxon>
        <taxon>Insecta</taxon>
        <taxon>Pterygota</taxon>
        <taxon>Neoptera</taxon>
        <taxon>Endopterygota</taxon>
        <taxon>Hymenoptera</taxon>
        <taxon>Apocrita</taxon>
        <taxon>Aculeata</taxon>
        <taxon>Formicoidea</taxon>
        <taxon>Formicidae</taxon>
        <taxon>Ponerinae</taxon>
        <taxon>Ponerini</taxon>
        <taxon>Harpegnathos</taxon>
    </lineage>
</organism>
<dbReference type="InterPro" id="IPR036397">
    <property type="entry name" value="RNaseH_sf"/>
</dbReference>
<dbReference type="PANTHER" id="PTHR47326">
    <property type="entry name" value="TRANSPOSABLE ELEMENT TC3 TRANSPOSASE-LIKE PROTEIN"/>
    <property type="match status" value="1"/>
</dbReference>
<accession>E2BRY7</accession>
<dbReference type="GO" id="GO:0003676">
    <property type="term" value="F:nucleic acid binding"/>
    <property type="evidence" value="ECO:0007669"/>
    <property type="project" value="InterPro"/>
</dbReference>
<dbReference type="Proteomes" id="UP000008237">
    <property type="component" value="Unassembled WGS sequence"/>
</dbReference>
<dbReference type="InParanoid" id="E2BRY7"/>